<comment type="caution">
    <text evidence="2">The sequence shown here is derived from an EMBL/GenBank/DDBJ whole genome shotgun (WGS) entry which is preliminary data.</text>
</comment>
<dbReference type="AlphaFoldDB" id="A0A4R8MJN7"/>
<sequence>MKKNHLTPMFISILILTQCILLPGEDKKSGMESILLGLGGGSSGNSANLKPGATIDLNQNGVSDGILTDSNGDGVADGITLNGNDFPSIILLDTNGDGVPDAIDQNGDGVADYYISVNDLGIITITTGPNGSGTTVVLVDVNKDGIPDGFDTDGDGTANDTTIGQVLTDNVSPTLNLSPSSATSSSNINVNIQCQDSIAPGSILYTIDGSTPSFSPKVGITVNPPSRSITFSGDGNYTLKALCRDLAGNLSTVTTGTYTIDSAAPSVSVSLSANYISNSAGAITNSTATWTSNKTGTYSIREGSSSCNNGTEVDNGSVTASVNKTFTRNAGSHFTSEGNKEYRICVTALGLTGSQTFQITRDDTAPVVTPTPGQGDFSTTTSVTFACSDTGGSGCTKIAYALQSGSAPPNPVINGSTGNITSGTEYTAAISLSDANSNYLKYIARDSAGNVSAVTTGLYKVDTTVANITINSHPTYLDGTETVSISWQSSKAGTYQLRVGGSSCSTGTTLSNGSGNLSVTGNVSAGGPDTTSTITNNNFSVGSNTIRICVANLVSNYGSNSFSLTKDTTAPNVSITSPTTGGPHPSGTTVNLSCSDTGGTGCKKTAYSTSGTDPSFSGGSACTISSGTEYTTAATLPNGSYTIKARSCDQAGNNSTVSSLAVSVGPPSTPTISSATVGNTQISIAFSTVAGATSYKVYYGTSAGVTTSNASVSGTSSPIVVTGLTNDTVYYFRLVAIHAGGESSLSTEVNKTPTNLPIVHYCVLQWPNGLIANAGGTTDIVYGRVYHTGISDVAGADNRVAASAGYGPNNTNPITHPHLWVFTPATYNLQIGNDDEYFTTLTAPSTPGTYRFVFRFSIAGITSTTYCDLDGNGSNPGLSFSDAQMGTLTVN</sequence>
<evidence type="ECO:0000259" key="1">
    <source>
        <dbReference type="PROSITE" id="PS50853"/>
    </source>
</evidence>
<keyword evidence="3" id="KW-1185">Reference proteome</keyword>
<dbReference type="Pfam" id="PF13290">
    <property type="entry name" value="CHB_HEX_C_1"/>
    <property type="match status" value="1"/>
</dbReference>
<dbReference type="SMART" id="SM00060">
    <property type="entry name" value="FN3"/>
    <property type="match status" value="1"/>
</dbReference>
<proteinExistence type="predicted"/>
<dbReference type="InterPro" id="IPR013783">
    <property type="entry name" value="Ig-like_fold"/>
</dbReference>
<dbReference type="Gene3D" id="2.60.40.10">
    <property type="entry name" value="Immunoglobulins"/>
    <property type="match status" value="2"/>
</dbReference>
<name>A0A4R8MJN7_LEPME</name>
<dbReference type="Proteomes" id="UP000294684">
    <property type="component" value="Unassembled WGS sequence"/>
</dbReference>
<dbReference type="STRING" id="1193051.LEP1GSC017_1038"/>
<dbReference type="InterPro" id="IPR003961">
    <property type="entry name" value="FN3_dom"/>
</dbReference>
<dbReference type="PROSITE" id="PS50853">
    <property type="entry name" value="FN3"/>
    <property type="match status" value="1"/>
</dbReference>
<evidence type="ECO:0000313" key="2">
    <source>
        <dbReference type="EMBL" id="TDY67246.1"/>
    </source>
</evidence>
<accession>A0A4R8MJN7</accession>
<feature type="domain" description="Fibronectin type-III" evidence="1">
    <location>
        <begin position="666"/>
        <end position="757"/>
    </location>
</feature>
<reference evidence="2 3" key="1">
    <citation type="submission" date="2019-03" db="EMBL/GenBank/DDBJ databases">
        <title>Genomic Encyclopedia of Archaeal and Bacterial Type Strains, Phase II (KMG-II): from individual species to whole genera.</title>
        <authorList>
            <person name="Goeker M."/>
        </authorList>
    </citation>
    <scope>NUCLEOTIDE SEQUENCE [LARGE SCALE GENOMIC DNA]</scope>
    <source>
        <strain evidence="2 3">DSM 21537</strain>
    </source>
</reference>
<dbReference type="GeneID" id="79828927"/>
<dbReference type="InterPro" id="IPR036116">
    <property type="entry name" value="FN3_sf"/>
</dbReference>
<organism evidence="2 3">
    <name type="scientific">Leptospira meyeri</name>
    <dbReference type="NCBI Taxonomy" id="29508"/>
    <lineage>
        <taxon>Bacteria</taxon>
        <taxon>Pseudomonadati</taxon>
        <taxon>Spirochaetota</taxon>
        <taxon>Spirochaetia</taxon>
        <taxon>Leptospirales</taxon>
        <taxon>Leptospiraceae</taxon>
        <taxon>Leptospira</taxon>
    </lineage>
</organism>
<evidence type="ECO:0000313" key="3">
    <source>
        <dbReference type="Proteomes" id="UP000294684"/>
    </source>
</evidence>
<dbReference type="SUPFAM" id="SSF49265">
    <property type="entry name" value="Fibronectin type III"/>
    <property type="match status" value="1"/>
</dbReference>
<dbReference type="CDD" id="cd00063">
    <property type="entry name" value="FN3"/>
    <property type="match status" value="1"/>
</dbReference>
<dbReference type="RefSeq" id="WP_004784231.1">
    <property type="nucleotide sequence ID" value="NZ_SORO01000004.1"/>
</dbReference>
<dbReference type="OrthoDB" id="343463at2"/>
<protein>
    <submittedName>
        <fullName evidence="2">Chitobiase/beta-hexosaminidase-like protein</fullName>
    </submittedName>
</protein>
<dbReference type="EMBL" id="SORO01000004">
    <property type="protein sequence ID" value="TDY67246.1"/>
    <property type="molecule type" value="Genomic_DNA"/>
</dbReference>
<gene>
    <name evidence="2" type="ORF">CLV96_3667</name>
</gene>
<dbReference type="InterPro" id="IPR059177">
    <property type="entry name" value="GH29D-like_dom"/>
</dbReference>